<dbReference type="Pfam" id="PF03729">
    <property type="entry name" value="DUF308"/>
    <property type="match status" value="1"/>
</dbReference>
<comment type="caution">
    <text evidence="2">The sequence shown here is derived from an EMBL/GenBank/DDBJ whole genome shotgun (WGS) entry which is preliminary data.</text>
</comment>
<dbReference type="RefSeq" id="WP_187769426.1">
    <property type="nucleotide sequence ID" value="NZ_JACTVM010000002.1"/>
</dbReference>
<reference evidence="3" key="1">
    <citation type="submission" date="2022-11" db="EMBL/GenBank/DDBJ databases">
        <title>Novel species in genus Aeromicrobium.</title>
        <authorList>
            <person name="Zhang G."/>
        </authorList>
    </citation>
    <scope>NUCLEOTIDE SEQUENCE [LARGE SCALE GENOMIC DNA]</scope>
    <source>
        <strain evidence="3">zg-636</strain>
    </source>
</reference>
<gene>
    <name evidence="2" type="ORF">IBG24_09825</name>
</gene>
<keyword evidence="1" id="KW-0812">Transmembrane</keyword>
<evidence type="ECO:0000256" key="1">
    <source>
        <dbReference type="SAM" id="Phobius"/>
    </source>
</evidence>
<feature type="transmembrane region" description="Helical" evidence="1">
    <location>
        <begin position="60"/>
        <end position="76"/>
    </location>
</feature>
<dbReference type="PANTHER" id="PTHR34853:SF1">
    <property type="entry name" value="LIPASE 5"/>
    <property type="match status" value="1"/>
</dbReference>
<feature type="transmembrane region" description="Helical" evidence="1">
    <location>
        <begin position="132"/>
        <end position="151"/>
    </location>
</feature>
<name>A0A8I0K180_9ACTN</name>
<dbReference type="InterPro" id="IPR029058">
    <property type="entry name" value="AB_hydrolase_fold"/>
</dbReference>
<feature type="transmembrane region" description="Helical" evidence="1">
    <location>
        <begin position="82"/>
        <end position="101"/>
    </location>
</feature>
<keyword evidence="2" id="KW-0378">Hydrolase</keyword>
<dbReference type="Proteomes" id="UP000620591">
    <property type="component" value="Unassembled WGS sequence"/>
</dbReference>
<keyword evidence="1" id="KW-0472">Membrane</keyword>
<dbReference type="AlphaFoldDB" id="A0A8I0K180"/>
<dbReference type="Pfam" id="PF03583">
    <property type="entry name" value="LIP"/>
    <property type="match status" value="1"/>
</dbReference>
<dbReference type="SUPFAM" id="SSF53474">
    <property type="entry name" value="alpha/beta-Hydrolases"/>
    <property type="match status" value="1"/>
</dbReference>
<feature type="transmembrane region" description="Helical" evidence="1">
    <location>
        <begin position="108"/>
        <end position="126"/>
    </location>
</feature>
<dbReference type="PANTHER" id="PTHR34853">
    <property type="match status" value="1"/>
</dbReference>
<evidence type="ECO:0000313" key="2">
    <source>
        <dbReference type="EMBL" id="MBC9226613.1"/>
    </source>
</evidence>
<keyword evidence="1" id="KW-1133">Transmembrane helix</keyword>
<dbReference type="EMBL" id="JACTVM010000002">
    <property type="protein sequence ID" value="MBC9226613.1"/>
    <property type="molecule type" value="Genomic_DNA"/>
</dbReference>
<protein>
    <submittedName>
        <fullName evidence="2">Alpha/beta fold hydrolase</fullName>
    </submittedName>
</protein>
<dbReference type="InterPro" id="IPR005152">
    <property type="entry name" value="Lipase_secreted"/>
</dbReference>
<accession>A0A8I0K180</accession>
<organism evidence="2 3">
    <name type="scientific">Aeromicrobium senzhongii</name>
    <dbReference type="NCBI Taxonomy" id="2663859"/>
    <lineage>
        <taxon>Bacteria</taxon>
        <taxon>Bacillati</taxon>
        <taxon>Actinomycetota</taxon>
        <taxon>Actinomycetes</taxon>
        <taxon>Propionibacteriales</taxon>
        <taxon>Nocardioidaceae</taxon>
        <taxon>Aeromicrobium</taxon>
    </lineage>
</organism>
<dbReference type="Gene3D" id="1.10.260.130">
    <property type="match status" value="1"/>
</dbReference>
<sequence>MRLDRSSRPGGSALAAVAALAGVVAIARPLSAVDALLIVTVVALAVAGVHELVTARTARDRLIGVLLVTAAIVLAVRPVWGVRALVVALGVVLIGEGLLAVHRRRSWWDVAGGVGLVLLGLLALAWPDISVFIVGVLLGVRLLLVGFPGLAPDLPRPVTATVVLTTAVVLCGYTVVVTSTAPEPGRFYTAPAEGPRSPGLLLRAEPFTTDVPSGARAWRILYSTTRAGDEHTIASAVVAVPRDQLMGRAPVIAWAHGTTGLESRCAPSLRARHTVGAGGIAAVHAALDRGWAVVAPDYPGLGTGGVQPYLIGSGEARSVLDAVRAARRIPQLDLGRRTVVWGHSQGGHAALWTAMSQPDYAPDVSLSGVVAVSPVSSPTTFLRDLQRRPVGTIFVAYALAAYDATYDDVDTGDHVRASARLPIDRIASRCLRSKAAQVSLTQARVMADRFVAGSLYEGALARRLSENDATGAITAPLLIAQGESDRVVTLRLQDDYVRGRCAAGQSLDYRTYAGRGHGDLLRATSPFVDELLDWTADRFASKPTTTTC</sequence>
<feature type="transmembrane region" description="Helical" evidence="1">
    <location>
        <begin position="35"/>
        <end position="53"/>
    </location>
</feature>
<dbReference type="InterPro" id="IPR005325">
    <property type="entry name" value="DUF308_memb"/>
</dbReference>
<feature type="transmembrane region" description="Helical" evidence="1">
    <location>
        <begin position="158"/>
        <end position="176"/>
    </location>
</feature>
<proteinExistence type="predicted"/>
<evidence type="ECO:0000313" key="3">
    <source>
        <dbReference type="Proteomes" id="UP000620591"/>
    </source>
</evidence>
<dbReference type="GO" id="GO:0016042">
    <property type="term" value="P:lipid catabolic process"/>
    <property type="evidence" value="ECO:0007669"/>
    <property type="project" value="InterPro"/>
</dbReference>
<dbReference type="Gene3D" id="3.40.50.1820">
    <property type="entry name" value="alpha/beta hydrolase"/>
    <property type="match status" value="1"/>
</dbReference>
<dbReference type="GO" id="GO:0004806">
    <property type="term" value="F:triacylglycerol lipase activity"/>
    <property type="evidence" value="ECO:0007669"/>
    <property type="project" value="InterPro"/>
</dbReference>